<reference evidence="7" key="1">
    <citation type="submission" date="2019-09" db="EMBL/GenBank/DDBJ databases">
        <title>Genomic analysis of Haloferax sp. CBA1149.</title>
        <authorList>
            <person name="Roh S.W."/>
        </authorList>
    </citation>
    <scope>NUCLEOTIDE SEQUENCE</scope>
    <source>
        <strain evidence="7">CBA1149</strain>
    </source>
</reference>
<organism evidence="7">
    <name type="scientific">Haloferax sp. CBA1149</name>
    <dbReference type="NCBI Taxonomy" id="2650753"/>
    <lineage>
        <taxon>Archaea</taxon>
        <taxon>Methanobacteriati</taxon>
        <taxon>Methanobacteriota</taxon>
        <taxon>Stenosarchaea group</taxon>
        <taxon>Halobacteria</taxon>
        <taxon>Halobacteriales</taxon>
        <taxon>Haloferacaceae</taxon>
        <taxon>Haloferax</taxon>
    </lineage>
</organism>
<dbReference type="Pfam" id="PF01943">
    <property type="entry name" value="Polysacc_synt"/>
    <property type="match status" value="1"/>
</dbReference>
<feature type="transmembrane region" description="Helical" evidence="6">
    <location>
        <begin position="127"/>
        <end position="147"/>
    </location>
</feature>
<sequence>MSDGSSRLGSLALSSGTLLFGRIFGKLANVAGLALLTRELTSSNFGVVMLAYTISSVIGLICVCGIPNGLASLLPRLDGKRKIRVLLSGISISIAGGLIGSTLLVFFRKEISMVTSEPQLTTILVPFAAFGFLFGLSKSVTGVLRGYKLSTEATLSRDIIAESLSLAFLVFWFLSWESFEGVYVYWWLIPITSILVGSVLFLRKISELPFSFPQVDDYKYILDFSWPLTIESGFVVLMSNIDVILIGVFLTSTPVGIYKAAQPIAMSMVIILTSFTFLYLPLASEMYENGELKELNNLYKICTKWIITFSIPLTTVIIAYSETILSTVYQQEFAAGATALSILTIGVFLRTFFGPNGAMIKAISKTTVDLYASVASLLTNLCLNLFLIPRIGMVGAAIATATGFTVFNLIEVVVTYKSVKMQPISKENIQIILTVIIFGGVARQFLGDTVGSLFLFSLLVGIVSLISSLVVADSTEERRLTREFTTKVSEMF</sequence>
<dbReference type="PANTHER" id="PTHR30250">
    <property type="entry name" value="PST FAMILY PREDICTED COLANIC ACID TRANSPORTER"/>
    <property type="match status" value="1"/>
</dbReference>
<gene>
    <name evidence="7" type="ORF">Hfx1149_05515</name>
</gene>
<evidence type="ECO:0000256" key="2">
    <source>
        <dbReference type="ARBA" id="ARBA00022475"/>
    </source>
</evidence>
<evidence type="ECO:0000256" key="1">
    <source>
        <dbReference type="ARBA" id="ARBA00004651"/>
    </source>
</evidence>
<dbReference type="GO" id="GO:0005886">
    <property type="term" value="C:plasma membrane"/>
    <property type="evidence" value="ECO:0007669"/>
    <property type="project" value="UniProtKB-SubCell"/>
</dbReference>
<protein>
    <submittedName>
        <fullName evidence="7">Flippase</fullName>
    </submittedName>
</protein>
<feature type="transmembrane region" description="Helical" evidence="6">
    <location>
        <begin position="234"/>
        <end position="258"/>
    </location>
</feature>
<evidence type="ECO:0000256" key="5">
    <source>
        <dbReference type="ARBA" id="ARBA00023136"/>
    </source>
</evidence>
<dbReference type="EMBL" id="VZUS01000001">
    <property type="protein sequence ID" value="KAB1187517.1"/>
    <property type="molecule type" value="Genomic_DNA"/>
</dbReference>
<evidence type="ECO:0000313" key="7">
    <source>
        <dbReference type="EMBL" id="KAB1187517.1"/>
    </source>
</evidence>
<feature type="transmembrane region" description="Helical" evidence="6">
    <location>
        <begin position="452"/>
        <end position="472"/>
    </location>
</feature>
<feature type="transmembrane region" description="Helical" evidence="6">
    <location>
        <begin position="302"/>
        <end position="321"/>
    </location>
</feature>
<evidence type="ECO:0000256" key="6">
    <source>
        <dbReference type="SAM" id="Phobius"/>
    </source>
</evidence>
<dbReference type="CDD" id="cd13128">
    <property type="entry name" value="MATE_Wzx_like"/>
    <property type="match status" value="1"/>
</dbReference>
<keyword evidence="5 6" id="KW-0472">Membrane</keyword>
<feature type="transmembrane region" description="Helical" evidence="6">
    <location>
        <begin position="182"/>
        <end position="202"/>
    </location>
</feature>
<feature type="transmembrane region" description="Helical" evidence="6">
    <location>
        <begin position="394"/>
        <end position="416"/>
    </location>
</feature>
<dbReference type="InterPro" id="IPR050833">
    <property type="entry name" value="Poly_Biosynth_Transport"/>
</dbReference>
<name>A0A643JYV7_9EURY</name>
<proteinExistence type="predicted"/>
<dbReference type="PANTHER" id="PTHR30250:SF27">
    <property type="entry name" value="POLYSACCHARIDE BIOSYNTHESIS PROTEIN"/>
    <property type="match status" value="1"/>
</dbReference>
<feature type="transmembrane region" description="Helical" evidence="6">
    <location>
        <begin position="370"/>
        <end position="388"/>
    </location>
</feature>
<keyword evidence="2" id="KW-1003">Cell membrane</keyword>
<feature type="transmembrane region" description="Helical" evidence="6">
    <location>
        <begin position="333"/>
        <end position="349"/>
    </location>
</feature>
<accession>A0A643JYV7</accession>
<keyword evidence="3 6" id="KW-0812">Transmembrane</keyword>
<dbReference type="InterPro" id="IPR002797">
    <property type="entry name" value="Polysacc_synth"/>
</dbReference>
<feature type="transmembrane region" description="Helical" evidence="6">
    <location>
        <begin position="49"/>
        <end position="73"/>
    </location>
</feature>
<evidence type="ECO:0000256" key="4">
    <source>
        <dbReference type="ARBA" id="ARBA00022989"/>
    </source>
</evidence>
<comment type="subcellular location">
    <subcellularLocation>
        <location evidence="1">Cell membrane</location>
        <topology evidence="1">Multi-pass membrane protein</topology>
    </subcellularLocation>
</comment>
<dbReference type="AlphaFoldDB" id="A0A643JYV7"/>
<comment type="caution">
    <text evidence="7">The sequence shown here is derived from an EMBL/GenBank/DDBJ whole genome shotgun (WGS) entry which is preliminary data.</text>
</comment>
<feature type="transmembrane region" description="Helical" evidence="6">
    <location>
        <begin position="428"/>
        <end position="446"/>
    </location>
</feature>
<feature type="transmembrane region" description="Helical" evidence="6">
    <location>
        <begin position="85"/>
        <end position="107"/>
    </location>
</feature>
<dbReference type="RefSeq" id="WP_151136249.1">
    <property type="nucleotide sequence ID" value="NZ_VZUS01000001.1"/>
</dbReference>
<keyword evidence="4 6" id="KW-1133">Transmembrane helix</keyword>
<feature type="transmembrane region" description="Helical" evidence="6">
    <location>
        <begin position="159"/>
        <end position="176"/>
    </location>
</feature>
<feature type="transmembrane region" description="Helical" evidence="6">
    <location>
        <begin position="264"/>
        <end position="282"/>
    </location>
</feature>
<evidence type="ECO:0000256" key="3">
    <source>
        <dbReference type="ARBA" id="ARBA00022692"/>
    </source>
</evidence>